<evidence type="ECO:0000256" key="4">
    <source>
        <dbReference type="ARBA" id="ARBA00023180"/>
    </source>
</evidence>
<comment type="caution">
    <text evidence="5">Lacks conserved residue(s) required for the propagation of feature annotation.</text>
</comment>
<dbReference type="Gene3D" id="2.10.70.10">
    <property type="entry name" value="Complement Module, domain 1"/>
    <property type="match status" value="1"/>
</dbReference>
<dbReference type="PANTHER" id="PTHR19325:SF560">
    <property type="entry name" value="SUSHI, VON WILLEBRAND FACTOR TYPE A, EGF AND PENTRAXIN DOMAIN-CONTAINING PROTEIN 1"/>
    <property type="match status" value="1"/>
</dbReference>
<evidence type="ECO:0000256" key="5">
    <source>
        <dbReference type="PROSITE-ProRule" id="PRU00302"/>
    </source>
</evidence>
<dbReference type="OrthoDB" id="5852686at2759"/>
<evidence type="ECO:0000256" key="3">
    <source>
        <dbReference type="ARBA" id="ARBA00023157"/>
    </source>
</evidence>
<organism evidence="7 8">
    <name type="scientific">Ancylostoma duodenale</name>
    <dbReference type="NCBI Taxonomy" id="51022"/>
    <lineage>
        <taxon>Eukaryota</taxon>
        <taxon>Metazoa</taxon>
        <taxon>Ecdysozoa</taxon>
        <taxon>Nematoda</taxon>
        <taxon>Chromadorea</taxon>
        <taxon>Rhabditida</taxon>
        <taxon>Rhabditina</taxon>
        <taxon>Rhabditomorpha</taxon>
        <taxon>Strongyloidea</taxon>
        <taxon>Ancylostomatidae</taxon>
        <taxon>Ancylostomatinae</taxon>
        <taxon>Ancylostoma</taxon>
    </lineage>
</organism>
<accession>A0A0C2GLR7</accession>
<dbReference type="InterPro" id="IPR035976">
    <property type="entry name" value="Sushi/SCR/CCP_sf"/>
</dbReference>
<feature type="domain" description="Sushi" evidence="6">
    <location>
        <begin position="158"/>
        <end position="217"/>
    </location>
</feature>
<proteinExistence type="predicted"/>
<keyword evidence="8" id="KW-1185">Reference proteome</keyword>
<keyword evidence="3" id="KW-1015">Disulfide bond</keyword>
<dbReference type="CDD" id="cd00033">
    <property type="entry name" value="CCP"/>
    <property type="match status" value="1"/>
</dbReference>
<dbReference type="Proteomes" id="UP000054047">
    <property type="component" value="Unassembled WGS sequence"/>
</dbReference>
<feature type="non-terminal residue" evidence="7">
    <location>
        <position position="786"/>
    </location>
</feature>
<protein>
    <recommendedName>
        <fullName evidence="6">Sushi domain-containing protein</fullName>
    </recommendedName>
</protein>
<sequence length="786" mass="87553">IEHVCPMNNNGVLYQSWIQNFDCVYYMSNKDVNSYTFIEITHILKSEQAKIIIMYDNATYFLEDIYGPQGVFLAEPLAIPITYNGFAVKWFPSRRFYRSAHAITLAIDHEKSDCLPFAVPSGVVFTLTTGNQLGSVAQFKCVSDKLVLRGARRSECLIDCLPFVLPSGVVFTLTTGNQLGSVAQFKCVHDKLVLRGARRSECLIGGKWSHAPPICAVGQCSQPEYCYNTWNALTRANYDPPRYIFPTNPFRVCYTVDKSTYVWSDFNFNFQVLFCTAYPLDYGYFEKQFYNTGQNGSIHFYANSNSIIVATDFIINTLPGILRAINSDINECAKNIDLCDPDATCMNYEASRYLVKKVSCLCKHSGLLCSANKGAEYRPVLGKTCASEDLPQDKGLISVNWKKNYRHNETATLLCNVSNSMFVEFEALCLFGEWKLSPIPCDETCPKTLGNKDVVSGTGNAALFEHMHVQCKDENQIMIGSGEIICGRGGRWLSEPICTDIHCPNLNDVIDGSLEIHYSNNTTINVVGSEIHFKCSTGHLEGPASITCKRGVHTSSSQDIPSAKDFTIVAHVVKPGFFEVSLKGLQKYLRISIQKTGTTTIQSVKLLYTQCQPTTLNGLSLGRSYTFSKPRQVPARCDARPGIATVEAICSPFTGWRIQEPNSCCTLCELLQAHLYKGILVRLARIRTVLMVDVLLREERKNANVYQVSITQMGNVCRKHAIILSALNQGWESAMNSTLAWQSVIVEMVGSDRNVVLRSRKMIVEKSAVLGKGAQLRACLFQSCEG</sequence>
<evidence type="ECO:0000256" key="1">
    <source>
        <dbReference type="ARBA" id="ARBA00022659"/>
    </source>
</evidence>
<dbReference type="InterPro" id="IPR000436">
    <property type="entry name" value="Sushi_SCR_CCP_dom"/>
</dbReference>
<keyword evidence="4" id="KW-0325">Glycoprotein</keyword>
<evidence type="ECO:0000313" key="8">
    <source>
        <dbReference type="Proteomes" id="UP000054047"/>
    </source>
</evidence>
<keyword evidence="1 5" id="KW-0768">Sushi</keyword>
<name>A0A0C2GLR7_9BILA</name>
<gene>
    <name evidence="7" type="ORF">ANCDUO_11785</name>
</gene>
<dbReference type="SMART" id="SM00032">
    <property type="entry name" value="CCP"/>
    <property type="match status" value="4"/>
</dbReference>
<evidence type="ECO:0000256" key="2">
    <source>
        <dbReference type="ARBA" id="ARBA00022737"/>
    </source>
</evidence>
<dbReference type="AlphaFoldDB" id="A0A0C2GLR7"/>
<dbReference type="InterPro" id="IPR050350">
    <property type="entry name" value="Compl-Cell_Adhes-Reg"/>
</dbReference>
<dbReference type="Pfam" id="PF00084">
    <property type="entry name" value="Sushi"/>
    <property type="match status" value="1"/>
</dbReference>
<reference evidence="7 8" key="1">
    <citation type="submission" date="2013-12" db="EMBL/GenBank/DDBJ databases">
        <title>Draft genome of the parsitic nematode Ancylostoma duodenale.</title>
        <authorList>
            <person name="Mitreva M."/>
        </authorList>
    </citation>
    <scope>NUCLEOTIDE SEQUENCE [LARGE SCALE GENOMIC DNA]</scope>
    <source>
        <strain evidence="7 8">Zhejiang</strain>
    </source>
</reference>
<dbReference type="PANTHER" id="PTHR19325">
    <property type="entry name" value="COMPLEMENT COMPONENT-RELATED SUSHI DOMAIN-CONTAINING"/>
    <property type="match status" value="1"/>
</dbReference>
<dbReference type="EMBL" id="KN733637">
    <property type="protein sequence ID" value="KIH58016.1"/>
    <property type="molecule type" value="Genomic_DNA"/>
</dbReference>
<dbReference type="SUPFAM" id="SSF57535">
    <property type="entry name" value="Complement control module/SCR domain"/>
    <property type="match status" value="1"/>
</dbReference>
<keyword evidence="2" id="KW-0677">Repeat</keyword>
<feature type="non-terminal residue" evidence="7">
    <location>
        <position position="1"/>
    </location>
</feature>
<evidence type="ECO:0000259" key="6">
    <source>
        <dbReference type="PROSITE" id="PS50923"/>
    </source>
</evidence>
<dbReference type="PROSITE" id="PS50923">
    <property type="entry name" value="SUSHI"/>
    <property type="match status" value="1"/>
</dbReference>
<evidence type="ECO:0000313" key="7">
    <source>
        <dbReference type="EMBL" id="KIH58016.1"/>
    </source>
</evidence>